<organism evidence="7 8">
    <name type="scientific">Saccoglossus kowalevskii</name>
    <name type="common">Acorn worm</name>
    <dbReference type="NCBI Taxonomy" id="10224"/>
    <lineage>
        <taxon>Eukaryota</taxon>
        <taxon>Metazoa</taxon>
        <taxon>Hemichordata</taxon>
        <taxon>Enteropneusta</taxon>
        <taxon>Harrimaniidae</taxon>
        <taxon>Saccoglossus</taxon>
    </lineage>
</organism>
<dbReference type="InterPro" id="IPR023415">
    <property type="entry name" value="LDLR_class-A_CS"/>
</dbReference>
<dbReference type="SUPFAM" id="SSF49854">
    <property type="entry name" value="Spermadhesin, CUB domain"/>
    <property type="match status" value="1"/>
</dbReference>
<dbReference type="InterPro" id="IPR036055">
    <property type="entry name" value="LDL_receptor-like_sf"/>
</dbReference>
<accession>A0ABM0H1S7</accession>
<dbReference type="Pfam" id="PF00431">
    <property type="entry name" value="CUB"/>
    <property type="match status" value="1"/>
</dbReference>
<keyword evidence="7" id="KW-1185">Reference proteome</keyword>
<dbReference type="InterPro" id="IPR002172">
    <property type="entry name" value="LDrepeatLR_classA_rpt"/>
</dbReference>
<comment type="caution">
    <text evidence="2">Lacks conserved residue(s) required for the propagation of feature annotation.</text>
</comment>
<dbReference type="GeneID" id="100373648"/>
<evidence type="ECO:0000259" key="6">
    <source>
        <dbReference type="PROSITE" id="PS01180"/>
    </source>
</evidence>
<proteinExistence type="predicted"/>
<feature type="chain" id="PRO_5045433175" evidence="5">
    <location>
        <begin position="24"/>
        <end position="281"/>
    </location>
</feature>
<feature type="region of interest" description="Disordered" evidence="3">
    <location>
        <begin position="237"/>
        <end position="281"/>
    </location>
</feature>
<reference evidence="8" key="1">
    <citation type="submission" date="2025-08" db="UniProtKB">
        <authorList>
            <consortium name="RefSeq"/>
        </authorList>
    </citation>
    <scope>IDENTIFICATION</scope>
    <source>
        <tissue evidence="8">Testes</tissue>
    </source>
</reference>
<evidence type="ECO:0000256" key="5">
    <source>
        <dbReference type="SAM" id="SignalP"/>
    </source>
</evidence>
<dbReference type="SMART" id="SM00042">
    <property type="entry name" value="CUB"/>
    <property type="match status" value="1"/>
</dbReference>
<dbReference type="SUPFAM" id="SSF57424">
    <property type="entry name" value="LDL receptor-like module"/>
    <property type="match status" value="1"/>
</dbReference>
<dbReference type="Proteomes" id="UP000694865">
    <property type="component" value="Unplaced"/>
</dbReference>
<evidence type="ECO:0000256" key="1">
    <source>
        <dbReference type="ARBA" id="ARBA00023157"/>
    </source>
</evidence>
<dbReference type="CDD" id="cd00041">
    <property type="entry name" value="CUB"/>
    <property type="match status" value="1"/>
</dbReference>
<dbReference type="InterPro" id="IPR035914">
    <property type="entry name" value="Sperma_CUB_dom_sf"/>
</dbReference>
<gene>
    <name evidence="8" type="primary">LOC100373648</name>
</gene>
<dbReference type="Gene3D" id="2.60.120.290">
    <property type="entry name" value="Spermadhesin, CUB domain"/>
    <property type="match status" value="1"/>
</dbReference>
<dbReference type="Pfam" id="PF00057">
    <property type="entry name" value="Ldl_recept_a"/>
    <property type="match status" value="1"/>
</dbReference>
<feature type="compositionally biased region" description="Polar residues" evidence="3">
    <location>
        <begin position="237"/>
        <end position="258"/>
    </location>
</feature>
<name>A0ABM0H1S7_SACKO</name>
<evidence type="ECO:0000313" key="7">
    <source>
        <dbReference type="Proteomes" id="UP000694865"/>
    </source>
</evidence>
<dbReference type="PROSITE" id="PS01209">
    <property type="entry name" value="LDLRA_1"/>
    <property type="match status" value="1"/>
</dbReference>
<keyword evidence="1 2" id="KW-1015">Disulfide bond</keyword>
<dbReference type="SMART" id="SM00192">
    <property type="entry name" value="LDLa"/>
    <property type="match status" value="1"/>
</dbReference>
<dbReference type="CDD" id="cd00112">
    <property type="entry name" value="LDLa"/>
    <property type="match status" value="1"/>
</dbReference>
<dbReference type="RefSeq" id="XP_002742307.1">
    <property type="nucleotide sequence ID" value="XM_002742261.2"/>
</dbReference>
<evidence type="ECO:0000256" key="4">
    <source>
        <dbReference type="SAM" id="Phobius"/>
    </source>
</evidence>
<feature type="transmembrane region" description="Helical" evidence="4">
    <location>
        <begin position="191"/>
        <end position="224"/>
    </location>
</feature>
<sequence>MELSRIFTTFAVCMMLSVNGLHGAFYMREMCDSELQHKGERLYSQYPKYYENDLDCVLVLKTVHDYQKIFIDFDWIDLESHLSGCADYLEIYDGPDTSSPLIKRICGSYRPADFSSSGTSLTLRMVTDSSRRDKGFSLVFTSYHNTNDNHRCNSTSEFQCSNDQCIDAELECDKKTNCRDSSDEWGCPGTWLTIWAIIGIAIAALLLVTCGVMLICACCGMLCFSCIGDKKSSSTEEPATQQEITSINMTTTQPQTVHSYMPPPPAYDQGTYDDSLPPKPQ</sequence>
<evidence type="ECO:0000313" key="8">
    <source>
        <dbReference type="RefSeq" id="XP_002742307.1"/>
    </source>
</evidence>
<feature type="domain" description="CUB" evidence="6">
    <location>
        <begin position="22"/>
        <end position="143"/>
    </location>
</feature>
<dbReference type="InterPro" id="IPR042333">
    <property type="entry name" value="LRAD2/Mig-13-like"/>
</dbReference>
<keyword evidence="4" id="KW-0812">Transmembrane</keyword>
<keyword evidence="4" id="KW-1133">Transmembrane helix</keyword>
<evidence type="ECO:0000256" key="3">
    <source>
        <dbReference type="SAM" id="MobiDB-lite"/>
    </source>
</evidence>
<feature type="signal peptide" evidence="5">
    <location>
        <begin position="1"/>
        <end position="23"/>
    </location>
</feature>
<evidence type="ECO:0000256" key="2">
    <source>
        <dbReference type="PROSITE-ProRule" id="PRU00124"/>
    </source>
</evidence>
<feature type="disulfide bond" evidence="2">
    <location>
        <begin position="172"/>
        <end position="187"/>
    </location>
</feature>
<feature type="disulfide bond" evidence="2">
    <location>
        <begin position="160"/>
        <end position="178"/>
    </location>
</feature>
<keyword evidence="4" id="KW-0472">Membrane</keyword>
<dbReference type="InterPro" id="IPR000859">
    <property type="entry name" value="CUB_dom"/>
</dbReference>
<keyword evidence="5" id="KW-0732">Signal</keyword>
<dbReference type="PROSITE" id="PS50068">
    <property type="entry name" value="LDLRA_2"/>
    <property type="match status" value="1"/>
</dbReference>
<dbReference type="Gene3D" id="4.10.400.10">
    <property type="entry name" value="Low-density Lipoprotein Receptor"/>
    <property type="match status" value="1"/>
</dbReference>
<dbReference type="PANTHER" id="PTHR24652">
    <property type="entry name" value="LOW-DENSITY LIPOPROTEIN RECEPTOR CLASS A DOMAIN-CONTAINING PROTEIN 2"/>
    <property type="match status" value="1"/>
</dbReference>
<dbReference type="PROSITE" id="PS01180">
    <property type="entry name" value="CUB"/>
    <property type="match status" value="1"/>
</dbReference>
<dbReference type="PANTHER" id="PTHR24652:SF69">
    <property type="entry name" value="CUB DOMAIN-CONTAINING PROTEIN"/>
    <property type="match status" value="1"/>
</dbReference>
<protein>
    <submittedName>
        <fullName evidence="8">Tolloid-like protein 2-like</fullName>
    </submittedName>
</protein>